<dbReference type="InterPro" id="IPR004437">
    <property type="entry name" value="ParB/RepB/Spo0J"/>
</dbReference>
<keyword evidence="3" id="KW-0238">DNA-binding</keyword>
<dbReference type="InterPro" id="IPR003115">
    <property type="entry name" value="ParB_N"/>
</dbReference>
<dbReference type="eggNOG" id="COG1475">
    <property type="taxonomic scope" value="Bacteria"/>
</dbReference>
<dbReference type="Pfam" id="PF02195">
    <property type="entry name" value="ParB_N"/>
    <property type="match status" value="1"/>
</dbReference>
<gene>
    <name evidence="5" type="ordered locus">HRM2_31880</name>
</gene>
<dbReference type="EMBL" id="CP001087">
    <property type="protein sequence ID" value="ACN16269.1"/>
    <property type="molecule type" value="Genomic_DNA"/>
</dbReference>
<dbReference type="KEGG" id="dat:HRM2_31880"/>
<dbReference type="SUPFAM" id="SSF110849">
    <property type="entry name" value="ParB/Sulfiredoxin"/>
    <property type="match status" value="1"/>
</dbReference>
<dbReference type="GO" id="GO:0005694">
    <property type="term" value="C:chromosome"/>
    <property type="evidence" value="ECO:0007669"/>
    <property type="project" value="TreeGrafter"/>
</dbReference>
<dbReference type="InterPro" id="IPR050336">
    <property type="entry name" value="Chromosome_partition/occlusion"/>
</dbReference>
<keyword evidence="6" id="KW-1185">Reference proteome</keyword>
<dbReference type="HOGENOM" id="CLU_023853_0_0_7"/>
<dbReference type="FunFam" id="3.90.1530.30:FF:000001">
    <property type="entry name" value="Chromosome partitioning protein ParB"/>
    <property type="match status" value="1"/>
</dbReference>
<name>C0QLG5_DESAH</name>
<feature type="domain" description="ParB-like N-terminal" evidence="4">
    <location>
        <begin position="32"/>
        <end position="121"/>
    </location>
</feature>
<proteinExistence type="inferred from homology"/>
<dbReference type="Pfam" id="PF23552">
    <property type="entry name" value="ParB_C"/>
    <property type="match status" value="1"/>
</dbReference>
<keyword evidence="2" id="KW-0159">Chromosome partition</keyword>
<dbReference type="Pfam" id="PF17762">
    <property type="entry name" value="HTH_ParB"/>
    <property type="match status" value="1"/>
</dbReference>
<dbReference type="InterPro" id="IPR041468">
    <property type="entry name" value="HTH_ParB/Spo0J"/>
</dbReference>
<evidence type="ECO:0000256" key="2">
    <source>
        <dbReference type="ARBA" id="ARBA00022829"/>
    </source>
</evidence>
<sequence>MSKKKKLTGLGRGISALIPDLEAMDENTGNFFMCKIEEIVPNRFQPRINFVEEELEKLKESIIEQGILQPLLVRRNSDTYELIAGERRLRAAQRAKFTHVPALVRDLTDEQMLEVSIIENIQRQELNPLEEAEAYHRLISEFNYTQEKVARRIGKNRSTIANLLRLRGLPDAIHQSLAKHEISTGHARAILGAGSEENQIKVWLRVVEKELSVRATEQLVQRIKAETDMPSTPPPIVQNDEFDRLSSTLSSKINSTVKIKHRGDGGRFEIGFKTREEFQRLVELFNRLT</sequence>
<evidence type="ECO:0000313" key="5">
    <source>
        <dbReference type="EMBL" id="ACN16269.1"/>
    </source>
</evidence>
<evidence type="ECO:0000313" key="6">
    <source>
        <dbReference type="Proteomes" id="UP000000442"/>
    </source>
</evidence>
<dbReference type="Gene3D" id="1.10.10.2830">
    <property type="match status" value="1"/>
</dbReference>
<evidence type="ECO:0000259" key="4">
    <source>
        <dbReference type="SMART" id="SM00470"/>
    </source>
</evidence>
<dbReference type="CDD" id="cd16393">
    <property type="entry name" value="SPO0J_N"/>
    <property type="match status" value="1"/>
</dbReference>
<reference evidence="5 6" key="1">
    <citation type="journal article" date="2009" name="Environ. Microbiol.">
        <title>Genome sequence of Desulfobacterium autotrophicum HRM2, a marine sulfate reducer oxidizing organic carbon completely to carbon dioxide.</title>
        <authorList>
            <person name="Strittmatter A.W."/>
            <person name="Liesegang H."/>
            <person name="Rabus R."/>
            <person name="Decker I."/>
            <person name="Amann J."/>
            <person name="Andres S."/>
            <person name="Henne A."/>
            <person name="Fricke W.F."/>
            <person name="Martinez-Arias R."/>
            <person name="Bartels D."/>
            <person name="Goesmann A."/>
            <person name="Krause L."/>
            <person name="Puehler A."/>
            <person name="Klenk H.P."/>
            <person name="Richter M."/>
            <person name="Schuler M."/>
            <person name="Gloeckner F.O."/>
            <person name="Meyerdierks A."/>
            <person name="Gottschalk G."/>
            <person name="Amann R."/>
        </authorList>
    </citation>
    <scope>NUCLEOTIDE SEQUENCE [LARGE SCALE GENOMIC DNA]</scope>
    <source>
        <strain evidence="6">ATCC 43914 / DSM 3382 / HRM2</strain>
    </source>
</reference>
<evidence type="ECO:0000256" key="3">
    <source>
        <dbReference type="ARBA" id="ARBA00023125"/>
    </source>
</evidence>
<comment type="similarity">
    <text evidence="1">Belongs to the ParB family.</text>
</comment>
<dbReference type="SMART" id="SM00470">
    <property type="entry name" value="ParB"/>
    <property type="match status" value="1"/>
</dbReference>
<dbReference type="InterPro" id="IPR036086">
    <property type="entry name" value="ParB/Sulfiredoxin_sf"/>
</dbReference>
<dbReference type="PANTHER" id="PTHR33375">
    <property type="entry name" value="CHROMOSOME-PARTITIONING PROTEIN PARB-RELATED"/>
    <property type="match status" value="1"/>
</dbReference>
<dbReference type="RefSeq" id="WP_015905031.1">
    <property type="nucleotide sequence ID" value="NC_012108.1"/>
</dbReference>
<dbReference type="GO" id="GO:0007059">
    <property type="term" value="P:chromosome segregation"/>
    <property type="evidence" value="ECO:0007669"/>
    <property type="project" value="UniProtKB-KW"/>
</dbReference>
<dbReference type="STRING" id="177437.HRM2_31880"/>
<dbReference type="GO" id="GO:0003677">
    <property type="term" value="F:DNA binding"/>
    <property type="evidence" value="ECO:0007669"/>
    <property type="project" value="UniProtKB-KW"/>
</dbReference>
<dbReference type="SUPFAM" id="SSF109709">
    <property type="entry name" value="KorB DNA-binding domain-like"/>
    <property type="match status" value="1"/>
</dbReference>
<accession>C0QLG5</accession>
<dbReference type="Proteomes" id="UP000000442">
    <property type="component" value="Chromosome"/>
</dbReference>
<dbReference type="FunFam" id="1.10.10.2830:FF:000001">
    <property type="entry name" value="Chromosome partitioning protein ParB"/>
    <property type="match status" value="1"/>
</dbReference>
<dbReference type="Gene3D" id="3.90.1530.30">
    <property type="match status" value="1"/>
</dbReference>
<evidence type="ECO:0000256" key="1">
    <source>
        <dbReference type="ARBA" id="ARBA00006295"/>
    </source>
</evidence>
<dbReference type="AlphaFoldDB" id="C0QLG5"/>
<protein>
    <submittedName>
        <fullName evidence="5">Chromosome partitioning protein ParB</fullName>
    </submittedName>
</protein>
<dbReference type="InterPro" id="IPR057240">
    <property type="entry name" value="ParB_dimer_C"/>
</dbReference>
<dbReference type="NCBIfam" id="TIGR00180">
    <property type="entry name" value="parB_part"/>
    <property type="match status" value="1"/>
</dbReference>
<organism evidence="5 6">
    <name type="scientific">Desulforapulum autotrophicum (strain ATCC 43914 / DSM 3382 / VKM B-1955 / HRM2)</name>
    <name type="common">Desulfobacterium autotrophicum</name>
    <dbReference type="NCBI Taxonomy" id="177437"/>
    <lineage>
        <taxon>Bacteria</taxon>
        <taxon>Pseudomonadati</taxon>
        <taxon>Thermodesulfobacteriota</taxon>
        <taxon>Desulfobacteria</taxon>
        <taxon>Desulfobacterales</taxon>
        <taxon>Desulfobacteraceae</taxon>
        <taxon>Desulforapulum</taxon>
    </lineage>
</organism>
<dbReference type="PANTHER" id="PTHR33375:SF1">
    <property type="entry name" value="CHROMOSOME-PARTITIONING PROTEIN PARB-RELATED"/>
    <property type="match status" value="1"/>
</dbReference>